<comment type="caution">
    <text evidence="10">The sequence shown here is derived from an EMBL/GenBank/DDBJ whole genome shotgun (WGS) entry which is preliminary data.</text>
</comment>
<dbReference type="NCBIfam" id="TIGR01060">
    <property type="entry name" value="eno"/>
    <property type="match status" value="1"/>
</dbReference>
<evidence type="ECO:0000256" key="5">
    <source>
        <dbReference type="ARBA" id="ARBA00022842"/>
    </source>
</evidence>
<dbReference type="PROSITE" id="PS00164">
    <property type="entry name" value="ENOLASE"/>
    <property type="match status" value="1"/>
</dbReference>
<evidence type="ECO:0000259" key="8">
    <source>
        <dbReference type="SMART" id="SM01192"/>
    </source>
</evidence>
<evidence type="ECO:0000313" key="11">
    <source>
        <dbReference type="Proteomes" id="UP000813462"/>
    </source>
</evidence>
<dbReference type="InterPro" id="IPR020811">
    <property type="entry name" value="Enolase_N"/>
</dbReference>
<organism evidence="10 11">
    <name type="scientific">Ziziphus jujuba var. spinosa</name>
    <dbReference type="NCBI Taxonomy" id="714518"/>
    <lineage>
        <taxon>Eukaryota</taxon>
        <taxon>Viridiplantae</taxon>
        <taxon>Streptophyta</taxon>
        <taxon>Embryophyta</taxon>
        <taxon>Tracheophyta</taxon>
        <taxon>Spermatophyta</taxon>
        <taxon>Magnoliopsida</taxon>
        <taxon>eudicotyledons</taxon>
        <taxon>Gunneridae</taxon>
        <taxon>Pentapetalae</taxon>
        <taxon>rosids</taxon>
        <taxon>fabids</taxon>
        <taxon>Rosales</taxon>
        <taxon>Rhamnaceae</taxon>
        <taxon>Paliureae</taxon>
        <taxon>Ziziphus</taxon>
    </lineage>
</organism>
<dbReference type="PANTHER" id="PTHR11902">
    <property type="entry name" value="ENOLASE"/>
    <property type="match status" value="1"/>
</dbReference>
<accession>A0A978VU17</accession>
<evidence type="ECO:0000256" key="3">
    <source>
        <dbReference type="ARBA" id="ARBA00009604"/>
    </source>
</evidence>
<dbReference type="PRINTS" id="PR00148">
    <property type="entry name" value="ENOLASE"/>
</dbReference>
<sequence length="488" mass="53394">MSVQEYLDKHMLSRKIEDAVNAAVRAKTLDPVLFISNHMRKAVPSVITKVKARQILDSRGIPTVEVDLYTNKGMFRASAPSGDPTGMYEAVELRDGDKGTYLGNSVSRAVKNINGKISEALNGMDPVLQSQIDQAMIDLDKTEKKGELGANAILAVSIAACKAGAAEKEACHFVPLYKHIADLSGKTSLSLPVPAFTVISGGKHAGNNLAVQEIMILPIRASRFEEALQMGSETYHHLKVLFSSKSRLLLQKNMVHMNVTLVKTVALLQISPGNLKEALDLVNEAIGRTGYGERIKIAIDAAATDFCIGTKYDLDFKSPNKSGQNFKSGEDMVDMYRELCLEYPIVSIEDPFDKEDWEHIKSFFSLGICQVVGDDLLMSNSKRIERAISESTCNALLLKINQIGTVTEAIEVVKLAKDAQWGVVVSHRRGETEDSFIADLSVGLATGQIKAGAPCRGERLAKYNQLVRIEEELGSEATYAGEDWRQSS</sequence>
<evidence type="ECO:0000256" key="1">
    <source>
        <dbReference type="ARBA" id="ARBA00001946"/>
    </source>
</evidence>
<dbReference type="EC" id="4.2.1.11" evidence="4"/>
<dbReference type="FunFam" id="3.30.390.10:FF:000001">
    <property type="entry name" value="Enolase"/>
    <property type="match status" value="1"/>
</dbReference>
<dbReference type="Pfam" id="PF03952">
    <property type="entry name" value="Enolase_N"/>
    <property type="match status" value="1"/>
</dbReference>
<dbReference type="Gene3D" id="3.20.20.120">
    <property type="entry name" value="Enolase-like C-terminal domain"/>
    <property type="match status" value="1"/>
</dbReference>
<dbReference type="SFLD" id="SFLDS00001">
    <property type="entry name" value="Enolase"/>
    <property type="match status" value="1"/>
</dbReference>
<evidence type="ECO:0000256" key="7">
    <source>
        <dbReference type="ARBA" id="ARBA00023239"/>
    </source>
</evidence>
<dbReference type="InterPro" id="IPR029017">
    <property type="entry name" value="Enolase-like_N"/>
</dbReference>
<dbReference type="Proteomes" id="UP000813462">
    <property type="component" value="Unassembled WGS sequence"/>
</dbReference>
<dbReference type="HAMAP" id="MF_00318">
    <property type="entry name" value="Enolase"/>
    <property type="match status" value="1"/>
</dbReference>
<keyword evidence="7" id="KW-0456">Lyase</keyword>
<dbReference type="InterPro" id="IPR020809">
    <property type="entry name" value="Enolase_CS"/>
</dbReference>
<evidence type="ECO:0000256" key="6">
    <source>
        <dbReference type="ARBA" id="ARBA00023152"/>
    </source>
</evidence>
<dbReference type="Pfam" id="PF00113">
    <property type="entry name" value="Enolase_C"/>
    <property type="match status" value="1"/>
</dbReference>
<evidence type="ECO:0000313" key="10">
    <source>
        <dbReference type="EMBL" id="KAH7542312.1"/>
    </source>
</evidence>
<comment type="similarity">
    <text evidence="3">Belongs to the enolase family.</text>
</comment>
<dbReference type="InterPro" id="IPR036849">
    <property type="entry name" value="Enolase-like_C_sf"/>
</dbReference>
<gene>
    <name evidence="10" type="ORF">FEM48_Zijuj02G0060300</name>
</gene>
<reference evidence="10" key="1">
    <citation type="journal article" date="2021" name="Front. Plant Sci.">
        <title>Chromosome-Scale Genome Assembly for Chinese Sour Jujube and Insights Into Its Genome Evolution and Domestication Signature.</title>
        <authorList>
            <person name="Shen L.-Y."/>
            <person name="Luo H."/>
            <person name="Wang X.-L."/>
            <person name="Wang X.-M."/>
            <person name="Qiu X.-J."/>
            <person name="Liu H."/>
            <person name="Zhou S.-S."/>
            <person name="Jia K.-H."/>
            <person name="Nie S."/>
            <person name="Bao Y.-T."/>
            <person name="Zhang R.-G."/>
            <person name="Yun Q.-Z."/>
            <person name="Chai Y.-H."/>
            <person name="Lu J.-Y."/>
            <person name="Li Y."/>
            <person name="Zhao S.-W."/>
            <person name="Mao J.-F."/>
            <person name="Jia S.-G."/>
            <person name="Mao Y.-M."/>
        </authorList>
    </citation>
    <scope>NUCLEOTIDE SEQUENCE</scope>
    <source>
        <strain evidence="10">AT0</strain>
        <tissue evidence="10">Leaf</tissue>
    </source>
</reference>
<dbReference type="SMART" id="SM01193">
    <property type="entry name" value="Enolase_N"/>
    <property type="match status" value="1"/>
</dbReference>
<dbReference type="CDD" id="cd03313">
    <property type="entry name" value="enolase"/>
    <property type="match status" value="1"/>
</dbReference>
<keyword evidence="6" id="KW-0324">Glycolysis</keyword>
<evidence type="ECO:0000259" key="9">
    <source>
        <dbReference type="SMART" id="SM01193"/>
    </source>
</evidence>
<name>A0A978VU17_ZIZJJ</name>
<dbReference type="InterPro" id="IPR020810">
    <property type="entry name" value="Enolase_C"/>
</dbReference>
<dbReference type="AlphaFoldDB" id="A0A978VU17"/>
<comment type="pathway">
    <text evidence="2">Carbohydrate degradation; glycolysis; pyruvate from D-glyceraldehyde 3-phosphate: step 4/5.</text>
</comment>
<evidence type="ECO:0000256" key="4">
    <source>
        <dbReference type="ARBA" id="ARBA00012058"/>
    </source>
</evidence>
<dbReference type="CDD" id="cd22962">
    <property type="entry name" value="DD_AtENO3-like"/>
    <property type="match status" value="1"/>
</dbReference>
<dbReference type="SMART" id="SM01192">
    <property type="entry name" value="Enolase_C"/>
    <property type="match status" value="1"/>
</dbReference>
<protein>
    <recommendedName>
        <fullName evidence="4">phosphopyruvate hydratase</fullName>
        <ecNumber evidence="4">4.2.1.11</ecNumber>
    </recommendedName>
</protein>
<evidence type="ECO:0000256" key="2">
    <source>
        <dbReference type="ARBA" id="ARBA00005031"/>
    </source>
</evidence>
<dbReference type="PANTHER" id="PTHR11902:SF56">
    <property type="entry name" value="CYTOSOLIC ENOLASE 3"/>
    <property type="match status" value="1"/>
</dbReference>
<feature type="domain" description="Enolase C-terminal TIM barrel" evidence="8">
    <location>
        <begin position="188"/>
        <end position="487"/>
    </location>
</feature>
<dbReference type="Gene3D" id="3.30.390.10">
    <property type="entry name" value="Enolase-like, N-terminal domain"/>
    <property type="match status" value="1"/>
</dbReference>
<comment type="cofactor">
    <cofactor evidence="1">
        <name>Mg(2+)</name>
        <dbReference type="ChEBI" id="CHEBI:18420"/>
    </cofactor>
</comment>
<dbReference type="GO" id="GO:0000015">
    <property type="term" value="C:phosphopyruvate hydratase complex"/>
    <property type="evidence" value="ECO:0007669"/>
    <property type="project" value="InterPro"/>
</dbReference>
<keyword evidence="5" id="KW-0460">Magnesium</keyword>
<dbReference type="SUPFAM" id="SSF54826">
    <property type="entry name" value="Enolase N-terminal domain-like"/>
    <property type="match status" value="1"/>
</dbReference>
<dbReference type="GO" id="GO:0000287">
    <property type="term" value="F:magnesium ion binding"/>
    <property type="evidence" value="ECO:0007669"/>
    <property type="project" value="InterPro"/>
</dbReference>
<dbReference type="InterPro" id="IPR000941">
    <property type="entry name" value="Enolase"/>
</dbReference>
<dbReference type="GO" id="GO:0006096">
    <property type="term" value="P:glycolytic process"/>
    <property type="evidence" value="ECO:0007669"/>
    <property type="project" value="UniProtKB-KW"/>
</dbReference>
<proteinExistence type="inferred from homology"/>
<dbReference type="EMBL" id="JAEACU010000002">
    <property type="protein sequence ID" value="KAH7542312.1"/>
    <property type="molecule type" value="Genomic_DNA"/>
</dbReference>
<feature type="domain" description="Enolase N-terminal" evidence="9">
    <location>
        <begin position="47"/>
        <end position="180"/>
    </location>
</feature>
<dbReference type="SUPFAM" id="SSF51604">
    <property type="entry name" value="Enolase C-terminal domain-like"/>
    <property type="match status" value="1"/>
</dbReference>
<dbReference type="GO" id="GO:0004634">
    <property type="term" value="F:phosphopyruvate hydratase activity"/>
    <property type="evidence" value="ECO:0007669"/>
    <property type="project" value="UniProtKB-EC"/>
</dbReference>